<dbReference type="Gene3D" id="3.30.2090.10">
    <property type="entry name" value="Multidrug efflux transporter AcrB TolC docking domain, DN and DC subdomains"/>
    <property type="match status" value="1"/>
</dbReference>
<dbReference type="Pfam" id="PF00873">
    <property type="entry name" value="ACR_tran"/>
    <property type="match status" value="1"/>
</dbReference>
<dbReference type="InterPro" id="IPR027463">
    <property type="entry name" value="AcrB_DN_DC_subdom"/>
</dbReference>
<dbReference type="PANTHER" id="PTHR32063">
    <property type="match status" value="1"/>
</dbReference>
<dbReference type="Gene3D" id="3.30.70.1440">
    <property type="entry name" value="Multidrug efflux transporter AcrB pore domain"/>
    <property type="match status" value="1"/>
</dbReference>
<keyword evidence="1" id="KW-0472">Membrane</keyword>
<feature type="transmembrane region" description="Helical" evidence="1">
    <location>
        <begin position="389"/>
        <end position="412"/>
    </location>
</feature>
<name>A0ABP9NZ14_9BACT</name>
<keyword evidence="1" id="KW-1133">Transmembrane helix</keyword>
<organism evidence="2 3">
    <name type="scientific">Prosthecobacter algae</name>
    <dbReference type="NCBI Taxonomy" id="1144682"/>
    <lineage>
        <taxon>Bacteria</taxon>
        <taxon>Pseudomonadati</taxon>
        <taxon>Verrucomicrobiota</taxon>
        <taxon>Verrucomicrobiia</taxon>
        <taxon>Verrucomicrobiales</taxon>
        <taxon>Verrucomicrobiaceae</taxon>
        <taxon>Prosthecobacter</taxon>
    </lineage>
</organism>
<dbReference type="Gene3D" id="1.20.1640.10">
    <property type="entry name" value="Multidrug efflux transporter AcrB transmembrane domain"/>
    <property type="match status" value="1"/>
</dbReference>
<feature type="transmembrane region" description="Helical" evidence="1">
    <location>
        <begin position="362"/>
        <end position="383"/>
    </location>
</feature>
<proteinExistence type="predicted"/>
<accession>A0ABP9NZ14</accession>
<feature type="transmembrane region" description="Helical" evidence="1">
    <location>
        <begin position="311"/>
        <end position="336"/>
    </location>
</feature>
<dbReference type="InterPro" id="IPR001036">
    <property type="entry name" value="Acrflvin-R"/>
</dbReference>
<dbReference type="SUPFAM" id="SSF82866">
    <property type="entry name" value="Multidrug efflux transporter AcrB transmembrane domain"/>
    <property type="match status" value="1"/>
</dbReference>
<protein>
    <recommendedName>
        <fullName evidence="4">Cobalt-zinc-cadmium resistance protein CzcA</fullName>
    </recommendedName>
</protein>
<dbReference type="EMBL" id="BAABIA010000002">
    <property type="protein sequence ID" value="GAA5137110.1"/>
    <property type="molecule type" value="Genomic_DNA"/>
</dbReference>
<dbReference type="Proteomes" id="UP001499852">
    <property type="component" value="Unassembled WGS sequence"/>
</dbReference>
<dbReference type="PRINTS" id="PR00702">
    <property type="entry name" value="ACRIFLAVINRP"/>
</dbReference>
<feature type="transmembrane region" description="Helical" evidence="1">
    <location>
        <begin position="260"/>
        <end position="279"/>
    </location>
</feature>
<dbReference type="Gene3D" id="3.30.70.1430">
    <property type="entry name" value="Multidrug efflux transporter AcrB pore domain"/>
    <property type="match status" value="1"/>
</dbReference>
<sequence>MNPNVADTYLMLNPRDQWRKENGTIISKERLGELMRKALLDQVPGQNILVTQPIQMRFNEIMAGARADPVCKVFGDCYDELERLAGEVRTAIASICGGGETEFDSIGKNPMIEIQPDRKAMCKFNVHADELNRLVETALAGKEVGTFIEGNRRSSIVVRLAEDRRTDLEGMKRLALRTEDGGMLALGPVAKIVLVPQPVQIAREDTQRRVSILISVRGRDTEGFVEEATNFIRETVTFPDGYYFEFGGQFKNLQKAKARLLIVVPLALALIYVLIFLSFGSLRQATLIFMCVPLAVTGGIFALHLRAMPFTISAAVGFIALSGIAVLNGIMLISFINQLRGEGRELREAVVEGTLTRLRPKLITALVASLGFLPMALATGAGAEVQRPIATVVIGGILTSTFLTLLVVPVLYDWIERKTKPRINAL</sequence>
<gene>
    <name evidence="2" type="ORF">GCM10023213_13340</name>
</gene>
<comment type="caution">
    <text evidence="2">The sequence shown here is derived from an EMBL/GenBank/DDBJ whole genome shotgun (WGS) entry which is preliminary data.</text>
</comment>
<evidence type="ECO:0000256" key="1">
    <source>
        <dbReference type="SAM" id="Phobius"/>
    </source>
</evidence>
<dbReference type="SUPFAM" id="SSF82714">
    <property type="entry name" value="Multidrug efflux transporter AcrB TolC docking domain, DN and DC subdomains"/>
    <property type="match status" value="1"/>
</dbReference>
<keyword evidence="3" id="KW-1185">Reference proteome</keyword>
<evidence type="ECO:0000313" key="3">
    <source>
        <dbReference type="Proteomes" id="UP001499852"/>
    </source>
</evidence>
<evidence type="ECO:0008006" key="4">
    <source>
        <dbReference type="Google" id="ProtNLM"/>
    </source>
</evidence>
<dbReference type="PANTHER" id="PTHR32063:SF24">
    <property type="entry name" value="CATION EFFLUX SYSTEM (ACRB_ACRD_ACRF FAMILY)"/>
    <property type="match status" value="1"/>
</dbReference>
<reference evidence="3" key="1">
    <citation type="journal article" date="2019" name="Int. J. Syst. Evol. Microbiol.">
        <title>The Global Catalogue of Microorganisms (GCM) 10K type strain sequencing project: providing services to taxonomists for standard genome sequencing and annotation.</title>
        <authorList>
            <consortium name="The Broad Institute Genomics Platform"/>
            <consortium name="The Broad Institute Genome Sequencing Center for Infectious Disease"/>
            <person name="Wu L."/>
            <person name="Ma J."/>
        </authorList>
    </citation>
    <scope>NUCLEOTIDE SEQUENCE [LARGE SCALE GENOMIC DNA]</scope>
    <source>
        <strain evidence="3">JCM 18053</strain>
    </source>
</reference>
<feature type="transmembrane region" description="Helical" evidence="1">
    <location>
        <begin position="286"/>
        <end position="305"/>
    </location>
</feature>
<evidence type="ECO:0000313" key="2">
    <source>
        <dbReference type="EMBL" id="GAA5137110.1"/>
    </source>
</evidence>
<keyword evidence="1" id="KW-0812">Transmembrane</keyword>